<dbReference type="OrthoDB" id="307631at2"/>
<gene>
    <name evidence="2" type="ORF">LI90_210</name>
</gene>
<proteinExistence type="predicted"/>
<accession>A0A132MLB9</accession>
<dbReference type="EC" id="2.4.2.22" evidence="2"/>
<protein>
    <submittedName>
        <fullName evidence="2">Xanthine-guanine phosphoribosyltransferase</fullName>
        <ecNumber evidence="2">2.4.2.22</ecNumber>
    </submittedName>
</protein>
<organism evidence="2 3">
    <name type="scientific">Carbonactinospora thermoautotrophica</name>
    <dbReference type="NCBI Taxonomy" id="1469144"/>
    <lineage>
        <taxon>Bacteria</taxon>
        <taxon>Bacillati</taxon>
        <taxon>Actinomycetota</taxon>
        <taxon>Actinomycetes</taxon>
        <taxon>Kitasatosporales</taxon>
        <taxon>Carbonactinosporaceae</taxon>
        <taxon>Carbonactinospora</taxon>
    </lineage>
</organism>
<dbReference type="InterPro" id="IPR000836">
    <property type="entry name" value="PRTase_dom"/>
</dbReference>
<comment type="caution">
    <text evidence="2">The sequence shown here is derived from an EMBL/GenBank/DDBJ whole genome shotgun (WGS) entry which is preliminary data.</text>
</comment>
<keyword evidence="3" id="KW-1185">Reference proteome</keyword>
<keyword evidence="2" id="KW-0328">Glycosyltransferase</keyword>
<evidence type="ECO:0000259" key="1">
    <source>
        <dbReference type="Pfam" id="PF00156"/>
    </source>
</evidence>
<dbReference type="SUPFAM" id="SSF53271">
    <property type="entry name" value="PRTase-like"/>
    <property type="match status" value="1"/>
</dbReference>
<evidence type="ECO:0000313" key="2">
    <source>
        <dbReference type="EMBL" id="KWW98583.1"/>
    </source>
</evidence>
<name>A0A132MLB9_9ACTN</name>
<dbReference type="PATRIC" id="fig|1469144.10.peg.283"/>
<dbReference type="InterPro" id="IPR029057">
    <property type="entry name" value="PRTase-like"/>
</dbReference>
<keyword evidence="2" id="KW-0808">Transferase</keyword>
<reference evidence="3" key="1">
    <citation type="submission" date="2015-04" db="EMBL/GenBank/DDBJ databases">
        <title>Physiological reanalysis, assessment of diazotrophy, and genome sequences of multiple isolates of Streptomyces thermoautotrophicus.</title>
        <authorList>
            <person name="MacKellar D.C."/>
            <person name="Lieber L."/>
            <person name="Norman J."/>
            <person name="Bolger A."/>
            <person name="Tobin C."/>
            <person name="Murray J.W."/>
            <person name="Chang R."/>
            <person name="Ford T."/>
            <person name="Nguyen P.Q."/>
            <person name="Woodward J."/>
            <person name="Permingeat H."/>
            <person name="Joshi N.S."/>
            <person name="Silver P.A."/>
            <person name="Usadel B."/>
            <person name="Rutherford A.W."/>
            <person name="Friesen M."/>
            <person name="Prell J."/>
        </authorList>
    </citation>
    <scope>NUCLEOTIDE SEQUENCE [LARGE SCALE GENOMIC DNA]</scope>
    <source>
        <strain evidence="3">H1</strain>
    </source>
</reference>
<dbReference type="RefSeq" id="WP_066883387.1">
    <property type="nucleotide sequence ID" value="NZ_LAXD01000001.1"/>
</dbReference>
<dbReference type="STRING" id="1469144.LI90_210"/>
<dbReference type="Pfam" id="PF00156">
    <property type="entry name" value="Pribosyltran"/>
    <property type="match status" value="1"/>
</dbReference>
<dbReference type="Gene3D" id="3.40.50.2020">
    <property type="match status" value="1"/>
</dbReference>
<dbReference type="Proteomes" id="UP000070188">
    <property type="component" value="Unassembled WGS sequence"/>
</dbReference>
<feature type="domain" description="Phosphoribosyltransferase" evidence="1">
    <location>
        <begin position="44"/>
        <end position="169"/>
    </location>
</feature>
<dbReference type="EMBL" id="LAXD01000001">
    <property type="protein sequence ID" value="KWW98583.1"/>
    <property type="molecule type" value="Genomic_DNA"/>
</dbReference>
<dbReference type="CDD" id="cd06223">
    <property type="entry name" value="PRTases_typeI"/>
    <property type="match status" value="1"/>
</dbReference>
<evidence type="ECO:0000313" key="3">
    <source>
        <dbReference type="Proteomes" id="UP000070188"/>
    </source>
</evidence>
<dbReference type="AlphaFoldDB" id="A0A132MLB9"/>
<sequence length="189" mass="19942">MTTSHLTGVPARARRVFDHAGPWQLTSALYTTALGLLTDAVRAGTPITAVVGIAEGGMTLARDLAAALAVPLHRVAARHNPTAAIYTQATGEVACDLSGVPGRLAGRVLLVDDICGTGATVTIVADALAPRLAADARLSVLTLCRNTGSAVLPDWWIWDVSDWVCFPWEQPPLRGQARPLPVPREVRTP</sequence>
<dbReference type="GO" id="GO:0000310">
    <property type="term" value="F:xanthine phosphoribosyltransferase activity"/>
    <property type="evidence" value="ECO:0007669"/>
    <property type="project" value="UniProtKB-EC"/>
</dbReference>